<sequence>MNPHTPQPIKILVVDDHFVVREGLRSLIRREPGMIVIAEASNGAEGADMHERLQPHVTIMDLRMPVLGGVEATRLIRSRTPGAKVLVLTSFEGDEDIFAAFDAGASGYLLKHSSGDQVVPAIHALMRGDTWIPPEVESHLAARQRSEVLSNREREIVRHLALGEANKEIAASIGISEQTVKSHVKNILGKLQVRDRTEAVTVALRRGIIHLPEV</sequence>
<dbReference type="Gene3D" id="3.40.50.2300">
    <property type="match status" value="1"/>
</dbReference>
<organism evidence="6 7">
    <name type="scientific">Luteolibacter luteus</name>
    <dbReference type="NCBI Taxonomy" id="2728835"/>
    <lineage>
        <taxon>Bacteria</taxon>
        <taxon>Pseudomonadati</taxon>
        <taxon>Verrucomicrobiota</taxon>
        <taxon>Verrucomicrobiia</taxon>
        <taxon>Verrucomicrobiales</taxon>
        <taxon>Verrucomicrobiaceae</taxon>
        <taxon>Luteolibacter</taxon>
    </lineage>
</organism>
<evidence type="ECO:0000256" key="1">
    <source>
        <dbReference type="ARBA" id="ARBA00022553"/>
    </source>
</evidence>
<name>A0A858RKJ5_9BACT</name>
<dbReference type="CDD" id="cd17535">
    <property type="entry name" value="REC_NarL-like"/>
    <property type="match status" value="1"/>
</dbReference>
<dbReference type="InterPro" id="IPR001789">
    <property type="entry name" value="Sig_transdc_resp-reg_receiver"/>
</dbReference>
<evidence type="ECO:0000256" key="3">
    <source>
        <dbReference type="PROSITE-ProRule" id="PRU00169"/>
    </source>
</evidence>
<dbReference type="GO" id="GO:0003677">
    <property type="term" value="F:DNA binding"/>
    <property type="evidence" value="ECO:0007669"/>
    <property type="project" value="UniProtKB-KW"/>
</dbReference>
<dbReference type="EMBL" id="CP051774">
    <property type="protein sequence ID" value="QJE97372.1"/>
    <property type="molecule type" value="Genomic_DNA"/>
</dbReference>
<protein>
    <submittedName>
        <fullName evidence="6">Response regulator transcription factor</fullName>
    </submittedName>
</protein>
<dbReference type="PANTHER" id="PTHR43214:SF43">
    <property type="entry name" value="TWO-COMPONENT RESPONSE REGULATOR"/>
    <property type="match status" value="1"/>
</dbReference>
<proteinExistence type="predicted"/>
<evidence type="ECO:0000256" key="2">
    <source>
        <dbReference type="ARBA" id="ARBA00023125"/>
    </source>
</evidence>
<dbReference type="PROSITE" id="PS50110">
    <property type="entry name" value="RESPONSE_REGULATORY"/>
    <property type="match status" value="1"/>
</dbReference>
<feature type="domain" description="HTH luxR-type" evidence="4">
    <location>
        <begin position="142"/>
        <end position="207"/>
    </location>
</feature>
<dbReference type="SMART" id="SM00448">
    <property type="entry name" value="REC"/>
    <property type="match status" value="1"/>
</dbReference>
<dbReference type="PANTHER" id="PTHR43214">
    <property type="entry name" value="TWO-COMPONENT RESPONSE REGULATOR"/>
    <property type="match status" value="1"/>
</dbReference>
<dbReference type="SMART" id="SM00421">
    <property type="entry name" value="HTH_LUXR"/>
    <property type="match status" value="1"/>
</dbReference>
<dbReference type="InterPro" id="IPR039420">
    <property type="entry name" value="WalR-like"/>
</dbReference>
<dbReference type="GO" id="GO:0000160">
    <property type="term" value="P:phosphorelay signal transduction system"/>
    <property type="evidence" value="ECO:0007669"/>
    <property type="project" value="InterPro"/>
</dbReference>
<dbReference type="SUPFAM" id="SSF52172">
    <property type="entry name" value="CheY-like"/>
    <property type="match status" value="1"/>
</dbReference>
<dbReference type="PROSITE" id="PS00622">
    <property type="entry name" value="HTH_LUXR_1"/>
    <property type="match status" value="1"/>
</dbReference>
<keyword evidence="7" id="KW-1185">Reference proteome</keyword>
<dbReference type="RefSeq" id="WP_169455772.1">
    <property type="nucleotide sequence ID" value="NZ_CP051774.1"/>
</dbReference>
<dbReference type="PRINTS" id="PR00038">
    <property type="entry name" value="HTHLUXR"/>
</dbReference>
<keyword evidence="1 3" id="KW-0597">Phosphoprotein</keyword>
<dbReference type="CDD" id="cd06170">
    <property type="entry name" value="LuxR_C_like"/>
    <property type="match status" value="1"/>
</dbReference>
<dbReference type="GO" id="GO:0006355">
    <property type="term" value="P:regulation of DNA-templated transcription"/>
    <property type="evidence" value="ECO:0007669"/>
    <property type="project" value="InterPro"/>
</dbReference>
<evidence type="ECO:0000313" key="7">
    <source>
        <dbReference type="Proteomes" id="UP000501812"/>
    </source>
</evidence>
<dbReference type="KEGG" id="luo:HHL09_16790"/>
<evidence type="ECO:0000259" key="4">
    <source>
        <dbReference type="PROSITE" id="PS50043"/>
    </source>
</evidence>
<dbReference type="Pfam" id="PF00072">
    <property type="entry name" value="Response_reg"/>
    <property type="match status" value="1"/>
</dbReference>
<evidence type="ECO:0000259" key="5">
    <source>
        <dbReference type="PROSITE" id="PS50110"/>
    </source>
</evidence>
<gene>
    <name evidence="6" type="ORF">HHL09_16790</name>
</gene>
<dbReference type="SUPFAM" id="SSF46894">
    <property type="entry name" value="C-terminal effector domain of the bipartite response regulators"/>
    <property type="match status" value="1"/>
</dbReference>
<dbReference type="InterPro" id="IPR000792">
    <property type="entry name" value="Tscrpt_reg_LuxR_C"/>
</dbReference>
<dbReference type="PROSITE" id="PS50043">
    <property type="entry name" value="HTH_LUXR_2"/>
    <property type="match status" value="1"/>
</dbReference>
<evidence type="ECO:0000313" key="6">
    <source>
        <dbReference type="EMBL" id="QJE97372.1"/>
    </source>
</evidence>
<feature type="domain" description="Response regulatory" evidence="5">
    <location>
        <begin position="10"/>
        <end position="126"/>
    </location>
</feature>
<dbReference type="InterPro" id="IPR011006">
    <property type="entry name" value="CheY-like_superfamily"/>
</dbReference>
<dbReference type="Proteomes" id="UP000501812">
    <property type="component" value="Chromosome"/>
</dbReference>
<dbReference type="InterPro" id="IPR058245">
    <property type="entry name" value="NreC/VraR/RcsB-like_REC"/>
</dbReference>
<dbReference type="InterPro" id="IPR016032">
    <property type="entry name" value="Sig_transdc_resp-reg_C-effctor"/>
</dbReference>
<reference evidence="6 7" key="1">
    <citation type="submission" date="2020-04" db="EMBL/GenBank/DDBJ databases">
        <title>Luteolibacter sp. G-1-1-1 isolated from soil.</title>
        <authorList>
            <person name="Dahal R.H."/>
        </authorList>
    </citation>
    <scope>NUCLEOTIDE SEQUENCE [LARGE SCALE GENOMIC DNA]</scope>
    <source>
        <strain evidence="6 7">G-1-1-1</strain>
    </source>
</reference>
<dbReference type="AlphaFoldDB" id="A0A858RKJ5"/>
<feature type="modified residue" description="4-aspartylphosphate" evidence="3">
    <location>
        <position position="61"/>
    </location>
</feature>
<keyword evidence="2" id="KW-0238">DNA-binding</keyword>
<accession>A0A858RKJ5</accession>
<dbReference type="Pfam" id="PF00196">
    <property type="entry name" value="GerE"/>
    <property type="match status" value="1"/>
</dbReference>